<protein>
    <submittedName>
        <fullName evidence="6">TPR_REGION domain-containing protein</fullName>
    </submittedName>
</protein>
<keyword evidence="1" id="KW-0597">Phosphoprotein</keyword>
<evidence type="ECO:0000256" key="5">
    <source>
        <dbReference type="SAM" id="Phobius"/>
    </source>
</evidence>
<evidence type="ECO:0000256" key="4">
    <source>
        <dbReference type="PROSITE-ProRule" id="PRU00339"/>
    </source>
</evidence>
<evidence type="ECO:0000256" key="3">
    <source>
        <dbReference type="ARBA" id="ARBA00022803"/>
    </source>
</evidence>
<dbReference type="SMART" id="SM00028">
    <property type="entry name" value="TPR"/>
    <property type="match status" value="1"/>
</dbReference>
<feature type="repeat" description="TPR" evidence="4">
    <location>
        <begin position="24"/>
        <end position="57"/>
    </location>
</feature>
<sequence length="130" mass="15470">LQLCDWKSTLDASNDALKLNASNTKALFRRANAYANLNFIEEAIEALNSAHKIDPSDELIIKELQRLKVRLKLCREQERSLYKRMIAGAHRDGKYHQLYRFIHRFRYTLLAFFVVVFALFIYFLRIVMEW</sequence>
<keyword evidence="5" id="KW-1133">Transmembrane helix</keyword>
<feature type="transmembrane region" description="Helical" evidence="5">
    <location>
        <begin position="107"/>
        <end position="128"/>
    </location>
</feature>
<dbReference type="InterPro" id="IPR019734">
    <property type="entry name" value="TPR_rpt"/>
</dbReference>
<dbReference type="InterPro" id="IPR050754">
    <property type="entry name" value="FKBP4/5/8-like"/>
</dbReference>
<evidence type="ECO:0000256" key="1">
    <source>
        <dbReference type="ARBA" id="ARBA00022553"/>
    </source>
</evidence>
<dbReference type="InterPro" id="IPR011990">
    <property type="entry name" value="TPR-like_helical_dom_sf"/>
</dbReference>
<keyword evidence="5" id="KW-0472">Membrane</keyword>
<name>A0A183D9Q6_9BILA</name>
<evidence type="ECO:0000313" key="6">
    <source>
        <dbReference type="WBParaSite" id="GPUH_0000545401-mRNA-1"/>
    </source>
</evidence>
<accession>A0A183D9Q6</accession>
<dbReference type="AlphaFoldDB" id="A0A183D9Q6"/>
<dbReference type="Gene3D" id="1.25.40.10">
    <property type="entry name" value="Tetratricopeptide repeat domain"/>
    <property type="match status" value="1"/>
</dbReference>
<dbReference type="PANTHER" id="PTHR46512:SF1">
    <property type="entry name" value="PEPTIDYLPROLYL ISOMERASE"/>
    <property type="match status" value="1"/>
</dbReference>
<dbReference type="PANTHER" id="PTHR46512">
    <property type="entry name" value="PEPTIDYLPROLYL ISOMERASE"/>
    <property type="match status" value="1"/>
</dbReference>
<dbReference type="Pfam" id="PF07719">
    <property type="entry name" value="TPR_2"/>
    <property type="match status" value="1"/>
</dbReference>
<dbReference type="GO" id="GO:0012505">
    <property type="term" value="C:endomembrane system"/>
    <property type="evidence" value="ECO:0007669"/>
    <property type="project" value="TreeGrafter"/>
</dbReference>
<dbReference type="GO" id="GO:0043066">
    <property type="term" value="P:negative regulation of apoptotic process"/>
    <property type="evidence" value="ECO:0007669"/>
    <property type="project" value="TreeGrafter"/>
</dbReference>
<keyword evidence="3 4" id="KW-0802">TPR repeat</keyword>
<dbReference type="PROSITE" id="PS50005">
    <property type="entry name" value="TPR"/>
    <property type="match status" value="1"/>
</dbReference>
<reference evidence="6" key="1">
    <citation type="submission" date="2016-06" db="UniProtKB">
        <authorList>
            <consortium name="WormBaseParasite"/>
        </authorList>
    </citation>
    <scope>IDENTIFICATION</scope>
</reference>
<organism evidence="6">
    <name type="scientific">Gongylonema pulchrum</name>
    <dbReference type="NCBI Taxonomy" id="637853"/>
    <lineage>
        <taxon>Eukaryota</taxon>
        <taxon>Metazoa</taxon>
        <taxon>Ecdysozoa</taxon>
        <taxon>Nematoda</taxon>
        <taxon>Chromadorea</taxon>
        <taxon>Rhabditida</taxon>
        <taxon>Spirurina</taxon>
        <taxon>Spiruromorpha</taxon>
        <taxon>Spiruroidea</taxon>
        <taxon>Gongylonematidae</taxon>
        <taxon>Gongylonema</taxon>
    </lineage>
</organism>
<keyword evidence="5" id="KW-0812">Transmembrane</keyword>
<dbReference type="WBParaSite" id="GPUH_0000545401-mRNA-1">
    <property type="protein sequence ID" value="GPUH_0000545401-mRNA-1"/>
    <property type="gene ID" value="GPUH_0000545401"/>
</dbReference>
<keyword evidence="2" id="KW-0677">Repeat</keyword>
<dbReference type="GO" id="GO:0005740">
    <property type="term" value="C:mitochondrial envelope"/>
    <property type="evidence" value="ECO:0007669"/>
    <property type="project" value="TreeGrafter"/>
</dbReference>
<dbReference type="GO" id="GO:0044183">
    <property type="term" value="F:protein folding chaperone"/>
    <property type="evidence" value="ECO:0007669"/>
    <property type="project" value="TreeGrafter"/>
</dbReference>
<dbReference type="GO" id="GO:0005829">
    <property type="term" value="C:cytosol"/>
    <property type="evidence" value="ECO:0007669"/>
    <property type="project" value="TreeGrafter"/>
</dbReference>
<evidence type="ECO:0000256" key="2">
    <source>
        <dbReference type="ARBA" id="ARBA00022737"/>
    </source>
</evidence>
<dbReference type="InterPro" id="IPR013105">
    <property type="entry name" value="TPR_2"/>
</dbReference>
<dbReference type="GO" id="GO:0016020">
    <property type="term" value="C:membrane"/>
    <property type="evidence" value="ECO:0007669"/>
    <property type="project" value="TreeGrafter"/>
</dbReference>
<proteinExistence type="predicted"/>
<dbReference type="SUPFAM" id="SSF48452">
    <property type="entry name" value="TPR-like"/>
    <property type="match status" value="1"/>
</dbReference>